<evidence type="ECO:0000256" key="1">
    <source>
        <dbReference type="SAM" id="MobiDB-lite"/>
    </source>
</evidence>
<feature type="region of interest" description="Disordered" evidence="1">
    <location>
        <begin position="217"/>
        <end position="240"/>
    </location>
</feature>
<protein>
    <submittedName>
        <fullName evidence="2">Uncharacterized protein</fullName>
    </submittedName>
</protein>
<feature type="region of interest" description="Disordered" evidence="1">
    <location>
        <begin position="253"/>
        <end position="272"/>
    </location>
</feature>
<organism evidence="2 3">
    <name type="scientific">Gomphillus americanus</name>
    <dbReference type="NCBI Taxonomy" id="1940652"/>
    <lineage>
        <taxon>Eukaryota</taxon>
        <taxon>Fungi</taxon>
        <taxon>Dikarya</taxon>
        <taxon>Ascomycota</taxon>
        <taxon>Pezizomycotina</taxon>
        <taxon>Lecanoromycetes</taxon>
        <taxon>OSLEUM clade</taxon>
        <taxon>Ostropomycetidae</taxon>
        <taxon>Ostropales</taxon>
        <taxon>Graphidaceae</taxon>
        <taxon>Gomphilloideae</taxon>
        <taxon>Gomphillus</taxon>
    </lineage>
</organism>
<proteinExistence type="predicted"/>
<feature type="compositionally biased region" description="Low complexity" evidence="1">
    <location>
        <begin position="416"/>
        <end position="428"/>
    </location>
</feature>
<accession>A0A8H3I6Q5</accession>
<comment type="caution">
    <text evidence="2">The sequence shown here is derived from an EMBL/GenBank/DDBJ whole genome shotgun (WGS) entry which is preliminary data.</text>
</comment>
<dbReference type="Proteomes" id="UP000664169">
    <property type="component" value="Unassembled WGS sequence"/>
</dbReference>
<gene>
    <name evidence="2" type="ORF">GOMPHAMPRED_001167</name>
</gene>
<sequence>MYLFDQSRQQMEKVSWRNAFRKLGSAKIYKALGHSQKSQISDNQDDFLVYNSAAAFASVAVEGKGISKSISKQPTNDHFLSLGNNNVSSIREFEAPQSPSQKEAWETADLNIPSELSSDRYHELPAKEVFIELPAHEVLIELPVPDILVELPSDRSSAFLPLSLQDYQTEYKILDTDSQYFPMISTSEHISSELFATPLMDLEIRDPSFKWHMNQKLQPHAHASRPRTPNKELKASKSQNLSIDTSASLRRTVATSKSGSSTSPFKQLLSSPSTPEILSYEPVVLLKQLRSVFWNTCFFKYSQLSRLLQTSIGQEIINRRASPEELFISGWEAVRKVLNGQLPQSLWSLFSLAQLAFACGLVVWENEIKHQFDELLDDLKVWSFALRYPHDRLSYQDVIERMFSNQDRSSKRILRSKYNSPSSSSSDSTSKHPDPLSLDSSELLIKLQDGVVIRLCLQLLSSKWSYLGLQPDLTFSSIRVSP</sequence>
<feature type="region of interest" description="Disordered" evidence="1">
    <location>
        <begin position="410"/>
        <end position="434"/>
    </location>
</feature>
<dbReference type="EMBL" id="CAJPDQ010000011">
    <property type="protein sequence ID" value="CAF9916957.1"/>
    <property type="molecule type" value="Genomic_DNA"/>
</dbReference>
<reference evidence="2" key="1">
    <citation type="submission" date="2021-03" db="EMBL/GenBank/DDBJ databases">
        <authorList>
            <person name="Tagirdzhanova G."/>
        </authorList>
    </citation>
    <scope>NUCLEOTIDE SEQUENCE</scope>
</reference>
<keyword evidence="3" id="KW-1185">Reference proteome</keyword>
<evidence type="ECO:0000313" key="3">
    <source>
        <dbReference type="Proteomes" id="UP000664169"/>
    </source>
</evidence>
<evidence type="ECO:0000313" key="2">
    <source>
        <dbReference type="EMBL" id="CAF9916957.1"/>
    </source>
</evidence>
<dbReference type="AlphaFoldDB" id="A0A8H3I6Q5"/>
<name>A0A8H3I6Q5_9LECA</name>